<name>A0ABN9TKM0_9DINO</name>
<feature type="compositionally biased region" description="Basic residues" evidence="2">
    <location>
        <begin position="423"/>
        <end position="435"/>
    </location>
</feature>
<keyword evidence="1" id="KW-0175">Coiled coil</keyword>
<dbReference type="Proteomes" id="UP001189429">
    <property type="component" value="Unassembled WGS sequence"/>
</dbReference>
<evidence type="ECO:0000313" key="3">
    <source>
        <dbReference type="EMBL" id="CAK0846514.1"/>
    </source>
</evidence>
<proteinExistence type="predicted"/>
<feature type="coiled-coil region" evidence="1">
    <location>
        <begin position="485"/>
        <end position="519"/>
    </location>
</feature>
<organism evidence="3 4">
    <name type="scientific">Prorocentrum cordatum</name>
    <dbReference type="NCBI Taxonomy" id="2364126"/>
    <lineage>
        <taxon>Eukaryota</taxon>
        <taxon>Sar</taxon>
        <taxon>Alveolata</taxon>
        <taxon>Dinophyceae</taxon>
        <taxon>Prorocentrales</taxon>
        <taxon>Prorocentraceae</taxon>
        <taxon>Prorocentrum</taxon>
    </lineage>
</organism>
<comment type="caution">
    <text evidence="3">The sequence shown here is derived from an EMBL/GenBank/DDBJ whole genome shotgun (WGS) entry which is preliminary data.</text>
</comment>
<feature type="region of interest" description="Disordered" evidence="2">
    <location>
        <begin position="420"/>
        <end position="481"/>
    </location>
</feature>
<reference evidence="3" key="1">
    <citation type="submission" date="2023-10" db="EMBL/GenBank/DDBJ databases">
        <authorList>
            <person name="Chen Y."/>
            <person name="Shah S."/>
            <person name="Dougan E. K."/>
            <person name="Thang M."/>
            <person name="Chan C."/>
        </authorList>
    </citation>
    <scope>NUCLEOTIDE SEQUENCE [LARGE SCALE GENOMIC DNA]</scope>
</reference>
<evidence type="ECO:0000256" key="2">
    <source>
        <dbReference type="SAM" id="MobiDB-lite"/>
    </source>
</evidence>
<keyword evidence="4" id="KW-1185">Reference proteome</keyword>
<gene>
    <name evidence="3" type="ORF">PCOR1329_LOCUS39991</name>
</gene>
<feature type="region of interest" description="Disordered" evidence="2">
    <location>
        <begin position="1"/>
        <end position="41"/>
    </location>
</feature>
<feature type="compositionally biased region" description="Basic and acidic residues" evidence="2">
    <location>
        <begin position="9"/>
        <end position="41"/>
    </location>
</feature>
<dbReference type="EMBL" id="CAUYUJ010014828">
    <property type="protein sequence ID" value="CAK0846514.1"/>
    <property type="molecule type" value="Genomic_DNA"/>
</dbReference>
<accession>A0ABN9TKM0</accession>
<feature type="region of interest" description="Disordered" evidence="2">
    <location>
        <begin position="340"/>
        <end position="363"/>
    </location>
</feature>
<evidence type="ECO:0000256" key="1">
    <source>
        <dbReference type="SAM" id="Coils"/>
    </source>
</evidence>
<evidence type="ECO:0000313" key="4">
    <source>
        <dbReference type="Proteomes" id="UP001189429"/>
    </source>
</evidence>
<sequence>MAVSQEEASQLREEHARMAKALQEERDRRASEQEKLKARTRDTFQQLKDRCNAQVTEMQGKLSQAEAEAESVRGRLAELQDKLAAAEKDKADSIQEVVGKARDRCQELAKENGRLQAEHLGAQKVRMEKMLDEVSRQFLRDQCLITSGRKRLTGRASPVRNFMNRKANAWHHEGRGQLAGAAWQAAPDDGLGDHPLGPVAAAVYLREILTCEESLRAAFEPVRRAAWRPCPEGLRVVDRGAFAQAVVRISAYFNPLEPITLRMASEGRPYSVEEATGHFRMALCLLADRLEDVCQEQEKALEPRPLPPRLASAATAADAPQEEVRVLQRGALSPRLVRPEEIRQAPPLSRDGARLESTPPLSPRCLFADEQEREQVAEALAASRARAGDLRRALAREEALLLHQAGETRRLELLKEELEVQDRRRRPRPTRRRTPPPRVLASLGTRAARPGRGAPAGGAAAGRQTPRSQARACSPGSGPMSLDDLKQHLAVADRLKRRAADLESELDGREEQVAELSAELEAKHSRLSIATFGDVSFSEVPLAV</sequence>
<protein>
    <submittedName>
        <fullName evidence="3">Uncharacterized protein</fullName>
    </submittedName>
</protein>